<dbReference type="RefSeq" id="WP_034825194.1">
    <property type="nucleotide sequence ID" value="NZ_VWXC01000013.1"/>
</dbReference>
<keyword evidence="2" id="KW-0472">Membrane</keyword>
<sequence>MLEVRVVKLESDVSHIRRDVEELKADVKSIDRNMAAVLEKLEGLKESLAKKPLTDAVDKKISEAKLAVLLGVPALIAIGTTAYKLIAHFYFS</sequence>
<gene>
    <name evidence="3" type="ORF">F3J37_18095</name>
</gene>
<protein>
    <submittedName>
        <fullName evidence="3">Uncharacterized protein</fullName>
    </submittedName>
</protein>
<evidence type="ECO:0000256" key="2">
    <source>
        <dbReference type="SAM" id="Phobius"/>
    </source>
</evidence>
<organism evidence="3 4">
    <name type="scientific">Candidatus Pantoea communis</name>
    <dbReference type="NCBI Taxonomy" id="2608354"/>
    <lineage>
        <taxon>Bacteria</taxon>
        <taxon>Pseudomonadati</taxon>
        <taxon>Pseudomonadota</taxon>
        <taxon>Gammaproteobacteria</taxon>
        <taxon>Enterobacterales</taxon>
        <taxon>Erwiniaceae</taxon>
        <taxon>Pantoea</taxon>
    </lineage>
</organism>
<keyword evidence="2" id="KW-0812">Transmembrane</keyword>
<feature type="transmembrane region" description="Helical" evidence="2">
    <location>
        <begin position="66"/>
        <end position="91"/>
    </location>
</feature>
<keyword evidence="2" id="KW-1133">Transmembrane helix</keyword>
<feature type="coiled-coil region" evidence="1">
    <location>
        <begin position="6"/>
        <end position="47"/>
    </location>
</feature>
<evidence type="ECO:0000313" key="4">
    <source>
        <dbReference type="Proteomes" id="UP001515780"/>
    </source>
</evidence>
<accession>A0ABX0RY91</accession>
<keyword evidence="1" id="KW-0175">Coiled coil</keyword>
<comment type="caution">
    <text evidence="3">The sequence shown here is derived from an EMBL/GenBank/DDBJ whole genome shotgun (WGS) entry which is preliminary data.</text>
</comment>
<keyword evidence="4" id="KW-1185">Reference proteome</keyword>
<evidence type="ECO:0000313" key="3">
    <source>
        <dbReference type="EMBL" id="NIG20590.1"/>
    </source>
</evidence>
<dbReference type="EMBL" id="VWXC01000013">
    <property type="protein sequence ID" value="NIG20590.1"/>
    <property type="molecule type" value="Genomic_DNA"/>
</dbReference>
<dbReference type="Proteomes" id="UP001515780">
    <property type="component" value="Unassembled WGS sequence"/>
</dbReference>
<evidence type="ECO:0000256" key="1">
    <source>
        <dbReference type="SAM" id="Coils"/>
    </source>
</evidence>
<name>A0ABX0RY91_9GAMM</name>
<reference evidence="3 4" key="1">
    <citation type="journal article" date="2019" name="bioRxiv">
        <title>Bacteria contribute to plant secondary compound degradation in a generalist herbivore system.</title>
        <authorList>
            <person name="Francoeur C.B."/>
            <person name="Khadempour L."/>
            <person name="Moreira-Soto R.D."/>
            <person name="Gotting K."/>
            <person name="Book A.J."/>
            <person name="Pinto-Tomas A.A."/>
            <person name="Keefover-Ring K."/>
            <person name="Currie C.R."/>
        </authorList>
    </citation>
    <scope>NUCLEOTIDE SEQUENCE [LARGE SCALE GENOMIC DNA]</scope>
    <source>
        <strain evidence="3">Al-1710</strain>
    </source>
</reference>
<dbReference type="Gene3D" id="1.20.5.190">
    <property type="match status" value="1"/>
</dbReference>
<proteinExistence type="predicted"/>